<feature type="transmembrane region" description="Helical" evidence="8">
    <location>
        <begin position="98"/>
        <end position="117"/>
    </location>
</feature>
<reference evidence="9 10" key="1">
    <citation type="submission" date="2024-01" db="EMBL/GenBank/DDBJ databases">
        <title>Comparative genomics of Cryptococcus and Kwoniella reveals pathogenesis evolution and contrasting modes of karyotype evolution via chromosome fusion or intercentromeric recombination.</title>
        <authorList>
            <person name="Coelho M.A."/>
            <person name="David-Palma M."/>
            <person name="Shea T."/>
            <person name="Bowers K."/>
            <person name="McGinley-Smith S."/>
            <person name="Mohammad A.W."/>
            <person name="Gnirke A."/>
            <person name="Yurkov A.M."/>
            <person name="Nowrousian M."/>
            <person name="Sun S."/>
            <person name="Cuomo C.A."/>
            <person name="Heitman J."/>
        </authorList>
    </citation>
    <scope>NUCLEOTIDE SEQUENCE [LARGE SCALE GENOMIC DNA]</scope>
    <source>
        <strain evidence="9 10">CBS 6074</strain>
    </source>
</reference>
<evidence type="ECO:0000256" key="7">
    <source>
        <dbReference type="SAM" id="MobiDB-lite"/>
    </source>
</evidence>
<organism evidence="9 10">
    <name type="scientific">Kwoniella dendrophila CBS 6074</name>
    <dbReference type="NCBI Taxonomy" id="1295534"/>
    <lineage>
        <taxon>Eukaryota</taxon>
        <taxon>Fungi</taxon>
        <taxon>Dikarya</taxon>
        <taxon>Basidiomycota</taxon>
        <taxon>Agaricomycotina</taxon>
        <taxon>Tremellomycetes</taxon>
        <taxon>Tremellales</taxon>
        <taxon>Cryptococcaceae</taxon>
        <taxon>Kwoniella</taxon>
    </lineage>
</organism>
<proteinExistence type="inferred from homology"/>
<dbReference type="Proteomes" id="UP001355207">
    <property type="component" value="Chromosome 8"/>
</dbReference>
<dbReference type="InterPro" id="IPR006043">
    <property type="entry name" value="NCS2"/>
</dbReference>
<feature type="transmembrane region" description="Helical" evidence="8">
    <location>
        <begin position="242"/>
        <end position="259"/>
    </location>
</feature>
<evidence type="ECO:0000256" key="8">
    <source>
        <dbReference type="SAM" id="Phobius"/>
    </source>
</evidence>
<accession>A0AAX4K0L9</accession>
<evidence type="ECO:0000256" key="5">
    <source>
        <dbReference type="ARBA" id="ARBA00022989"/>
    </source>
</evidence>
<dbReference type="Pfam" id="PF00860">
    <property type="entry name" value="Xan_ur_permease"/>
    <property type="match status" value="1"/>
</dbReference>
<comment type="similarity">
    <text evidence="2">Belongs to the nucleobase:cation symporter-2 (NCS2) (TC 2.A.40) family. Azg-like subfamily.</text>
</comment>
<evidence type="ECO:0008006" key="11">
    <source>
        <dbReference type="Google" id="ProtNLM"/>
    </source>
</evidence>
<keyword evidence="3" id="KW-0813">Transport</keyword>
<feature type="region of interest" description="Disordered" evidence="7">
    <location>
        <begin position="562"/>
        <end position="659"/>
    </location>
</feature>
<feature type="transmembrane region" description="Helical" evidence="8">
    <location>
        <begin position="151"/>
        <end position="170"/>
    </location>
</feature>
<dbReference type="PANTHER" id="PTHR43337:SF1">
    <property type="entry name" value="XANTHINE_URACIL PERMEASE C887.17-RELATED"/>
    <property type="match status" value="1"/>
</dbReference>
<keyword evidence="5 8" id="KW-1133">Transmembrane helix</keyword>
<dbReference type="RefSeq" id="XP_066077707.1">
    <property type="nucleotide sequence ID" value="XM_066221610.1"/>
</dbReference>
<gene>
    <name evidence="9" type="ORF">L201_005882</name>
</gene>
<keyword evidence="6 8" id="KW-0472">Membrane</keyword>
<feature type="transmembrane region" description="Helical" evidence="8">
    <location>
        <begin position="413"/>
        <end position="442"/>
    </location>
</feature>
<evidence type="ECO:0000256" key="2">
    <source>
        <dbReference type="ARBA" id="ARBA00005697"/>
    </source>
</evidence>
<comment type="subcellular location">
    <subcellularLocation>
        <location evidence="1">Endomembrane system</location>
        <topology evidence="1">Multi-pass membrane protein</topology>
    </subcellularLocation>
</comment>
<dbReference type="GO" id="GO:0005886">
    <property type="term" value="C:plasma membrane"/>
    <property type="evidence" value="ECO:0007669"/>
    <property type="project" value="TreeGrafter"/>
</dbReference>
<evidence type="ECO:0000256" key="6">
    <source>
        <dbReference type="ARBA" id="ARBA00023136"/>
    </source>
</evidence>
<dbReference type="EMBL" id="CP144105">
    <property type="protein sequence ID" value="WWC90944.1"/>
    <property type="molecule type" value="Genomic_DNA"/>
</dbReference>
<feature type="transmembrane region" description="Helical" evidence="8">
    <location>
        <begin position="462"/>
        <end position="489"/>
    </location>
</feature>
<dbReference type="GO" id="GO:0012505">
    <property type="term" value="C:endomembrane system"/>
    <property type="evidence" value="ECO:0007669"/>
    <property type="project" value="UniProtKB-SubCell"/>
</dbReference>
<dbReference type="GO" id="GO:0015853">
    <property type="term" value="P:adenine transport"/>
    <property type="evidence" value="ECO:0007669"/>
    <property type="project" value="TreeGrafter"/>
</dbReference>
<keyword evidence="10" id="KW-1185">Reference proteome</keyword>
<name>A0AAX4K0L9_9TREE</name>
<evidence type="ECO:0000256" key="3">
    <source>
        <dbReference type="ARBA" id="ARBA00022448"/>
    </source>
</evidence>
<dbReference type="GeneID" id="91096552"/>
<feature type="compositionally biased region" description="Basic and acidic residues" evidence="7">
    <location>
        <begin position="624"/>
        <end position="638"/>
    </location>
</feature>
<evidence type="ECO:0000313" key="10">
    <source>
        <dbReference type="Proteomes" id="UP001355207"/>
    </source>
</evidence>
<evidence type="ECO:0000256" key="4">
    <source>
        <dbReference type="ARBA" id="ARBA00022692"/>
    </source>
</evidence>
<dbReference type="GO" id="GO:0005345">
    <property type="term" value="F:purine nucleobase transmembrane transporter activity"/>
    <property type="evidence" value="ECO:0007669"/>
    <property type="project" value="TreeGrafter"/>
</dbReference>
<keyword evidence="4 8" id="KW-0812">Transmembrane</keyword>
<feature type="compositionally biased region" description="Basic and acidic residues" evidence="7">
    <location>
        <begin position="562"/>
        <end position="609"/>
    </location>
</feature>
<evidence type="ECO:0000313" key="9">
    <source>
        <dbReference type="EMBL" id="WWC90944.1"/>
    </source>
</evidence>
<sequence>MVNLSAHRINEAVAKTFVGRWFRLDGSGHPLARPGSKFLTELRAGTVTAAAMLYIISVNSSILSDSGGPCVCEATADDPICATNEAYALCKNELRRDYVTATSSISLISTFLMGLLANMPLGLAPGLGVNAYFAYSQVGFNGTGPISYHEALAAVFLEGIIFFALTILGLRQWVVRLIPRSITTAIGAGIGLFLTIIGLSSSGLNVISGGVSTPLQLGGCISEYADATTGFCSSHVLQDPRMWLGIFVGGVLTAFLLLYRVKGALLWPILLVAIISWPRPTAVTAFPHTTLGDSNFDFFKNVVAARGFKLLGPSNVDWKAYANGKVWVALISFLYVDLLDTTGTMVAMSKQAGLYDARDGDFEGSSVAFLVDSACIAASGLFFGTSPCTPFVESASGISEGGKTGLTAVTTGFWFFISIFFAPILSNIPSWATGSVLIVVGAMMMENATKVNWDYVGDAVPAFVVIAVIPFTYNVAYGIIAGLILFILLHNIPKALGMVSPRLLPPGWKDLKEPYNSTAFLKQPNGKGKVSFLALLPPWLRKLLKGEKRFWSYTPEEIQRILEGRQMSKDSDDAAAKMRQDERDEMRKRMGEEVYTKEDDSSSRGHSDDVNALEQGIMTSNQYELERKSMHHSDRNPDDVNELDQGIMSSGHRYNPERQ</sequence>
<feature type="transmembrane region" description="Helical" evidence="8">
    <location>
        <begin position="182"/>
        <end position="207"/>
    </location>
</feature>
<dbReference type="PANTHER" id="PTHR43337">
    <property type="entry name" value="XANTHINE/URACIL PERMEASE C887.17-RELATED"/>
    <property type="match status" value="1"/>
</dbReference>
<dbReference type="InterPro" id="IPR045018">
    <property type="entry name" value="Azg-like"/>
</dbReference>
<dbReference type="GO" id="GO:0015854">
    <property type="term" value="P:guanine transport"/>
    <property type="evidence" value="ECO:0007669"/>
    <property type="project" value="TreeGrafter"/>
</dbReference>
<protein>
    <recommendedName>
        <fullName evidence="11">Xanthine/uracil permease</fullName>
    </recommendedName>
</protein>
<evidence type="ECO:0000256" key="1">
    <source>
        <dbReference type="ARBA" id="ARBA00004127"/>
    </source>
</evidence>
<dbReference type="AlphaFoldDB" id="A0AAX4K0L9"/>